<gene>
    <name evidence="1" type="ORF">OA50_00272</name>
</gene>
<dbReference type="RefSeq" id="WP_043136359.1">
    <property type="nucleotide sequence ID" value="NZ_AP022337.1"/>
</dbReference>
<proteinExistence type="predicted"/>
<evidence type="ECO:0000313" key="1">
    <source>
        <dbReference type="EMBL" id="KHQ55236.1"/>
    </source>
</evidence>
<dbReference type="GeneID" id="66500274"/>
<evidence type="ECO:0000313" key="2">
    <source>
        <dbReference type="Proteomes" id="UP000030960"/>
    </source>
</evidence>
<dbReference type="Proteomes" id="UP000030960">
    <property type="component" value="Unassembled WGS sequence"/>
</dbReference>
<sequence length="67" mass="7487">MSSFKLPEASHDLLEIPRQDIPAVVHDLIGRRSLSALVRTIHGELASEDPGLRRQARMALDRLGFPE</sequence>
<keyword evidence="2" id="KW-1185">Reference proteome</keyword>
<organism evidence="1 2">
    <name type="scientific">Mameliella alba</name>
    <dbReference type="NCBI Taxonomy" id="561184"/>
    <lineage>
        <taxon>Bacteria</taxon>
        <taxon>Pseudomonadati</taxon>
        <taxon>Pseudomonadota</taxon>
        <taxon>Alphaproteobacteria</taxon>
        <taxon>Rhodobacterales</taxon>
        <taxon>Roseobacteraceae</taxon>
        <taxon>Mameliella</taxon>
    </lineage>
</organism>
<reference evidence="1 2" key="1">
    <citation type="submission" date="2014-10" db="EMBL/GenBank/DDBJ databases">
        <title>Genome sequence of Ponticoccus sp. strain UMTAT08 isolated from clonal culture of toxic dinoflagellate Alexandrium tamiyavanichii.</title>
        <authorList>
            <person name="Gan H.Y."/>
            <person name="Muhd D.-D."/>
            <person name="Mohd Noor M.E."/>
            <person name="Yeong Y.S."/>
            <person name="Usup G."/>
        </authorList>
    </citation>
    <scope>NUCLEOTIDE SEQUENCE [LARGE SCALE GENOMIC DNA]</scope>
    <source>
        <strain evidence="1 2">UMTAT08</strain>
    </source>
</reference>
<protein>
    <submittedName>
        <fullName evidence="1">Uncharacterized protein</fullName>
    </submittedName>
</protein>
<dbReference type="AlphaFoldDB" id="A0A0B3SEV0"/>
<accession>A0A225QY56</accession>
<dbReference type="OrthoDB" id="7875417at2"/>
<dbReference type="STRING" id="561184.SAMN05216376_103276"/>
<accession>A0A225PYH3</accession>
<accession>A0A0B3SEV0</accession>
<dbReference type="EMBL" id="JSUQ01000001">
    <property type="protein sequence ID" value="KHQ55236.1"/>
    <property type="molecule type" value="Genomic_DNA"/>
</dbReference>
<comment type="caution">
    <text evidence="1">The sequence shown here is derived from an EMBL/GenBank/DDBJ whole genome shotgun (WGS) entry which is preliminary data.</text>
</comment>
<name>A0A0B3SEV0_9RHOB</name>